<dbReference type="InterPro" id="IPR009100">
    <property type="entry name" value="AcylCoA_DH/oxidase_NM_dom_sf"/>
</dbReference>
<dbReference type="InterPro" id="IPR013786">
    <property type="entry name" value="AcylCoA_DH/ox_N"/>
</dbReference>
<feature type="domain" description="Acyl-CoA dehydrogenase/oxidase C-terminal" evidence="5">
    <location>
        <begin position="234"/>
        <end position="382"/>
    </location>
</feature>
<dbReference type="Gene3D" id="1.20.140.10">
    <property type="entry name" value="Butyryl-CoA Dehydrogenase, subunit A, domain 3"/>
    <property type="match status" value="1"/>
</dbReference>
<dbReference type="Proteomes" id="UP001158049">
    <property type="component" value="Unassembled WGS sequence"/>
</dbReference>
<evidence type="ECO:0000256" key="2">
    <source>
        <dbReference type="ARBA" id="ARBA00009347"/>
    </source>
</evidence>
<evidence type="ECO:0000256" key="4">
    <source>
        <dbReference type="ARBA" id="ARBA00022827"/>
    </source>
</evidence>
<dbReference type="PANTHER" id="PTHR43884:SF37">
    <property type="entry name" value="ACYL-COA DEHYDROGENASE"/>
    <property type="match status" value="1"/>
</dbReference>
<dbReference type="Pfam" id="PF00441">
    <property type="entry name" value="Acyl-CoA_dh_1"/>
    <property type="match status" value="1"/>
</dbReference>
<dbReference type="CDD" id="cd00567">
    <property type="entry name" value="ACAD"/>
    <property type="match status" value="1"/>
</dbReference>
<dbReference type="InterPro" id="IPR036250">
    <property type="entry name" value="AcylCo_DH-like_C"/>
</dbReference>
<sequence>MKRSTADFGLTEEQKMIRESVLCLLEKVMPHEKIQELDEARQFPFEAYDGLAKAGWLGLPHEQVYGGSDGSYKDLAIFVETAAYHNAQLASAYLTTVIYGGMQIKYGASAQLKSEIMPGLIAGDIRLALCITEPETGSDVASIRTKAVRDGDEYLISGQKVYITCAHVAHHLVVATKTERDAAHKGITLFLVDVRTPGITIRPLKGLGRRMIHTNEVYFDEVRVPASRMLGELNGGWKALMRGLNLERLCLSAAACGNMMKIIDYSRDFAIERKQFGNRISSYQAIAHKFADMQIMSESAKVMTHRVADMLDAGESPTMETAMAKVLATENNSRCADMGIQIMGGAGYMMEHEMQMYFRDARVGSIGGGTSEIMRSIIAKQMKL</sequence>
<keyword evidence="3" id="KW-0285">Flavoprotein</keyword>
<dbReference type="RefSeq" id="WP_283444738.1">
    <property type="nucleotide sequence ID" value="NZ_FXUL01000024.1"/>
</dbReference>
<keyword evidence="4" id="KW-0274">FAD</keyword>
<dbReference type="Pfam" id="PF02770">
    <property type="entry name" value="Acyl-CoA_dh_M"/>
    <property type="match status" value="1"/>
</dbReference>
<accession>A0ABY1QQM7</accession>
<dbReference type="SUPFAM" id="SSF47203">
    <property type="entry name" value="Acyl-CoA dehydrogenase C-terminal domain-like"/>
    <property type="match status" value="1"/>
</dbReference>
<dbReference type="Gene3D" id="2.40.110.10">
    <property type="entry name" value="Butyryl-CoA Dehydrogenase, subunit A, domain 2"/>
    <property type="match status" value="1"/>
</dbReference>
<evidence type="ECO:0000259" key="5">
    <source>
        <dbReference type="Pfam" id="PF00441"/>
    </source>
</evidence>
<dbReference type="InterPro" id="IPR037069">
    <property type="entry name" value="AcylCoA_DH/ox_N_sf"/>
</dbReference>
<feature type="domain" description="Acyl-CoA oxidase/dehydrogenase middle" evidence="6">
    <location>
        <begin position="128"/>
        <end position="222"/>
    </location>
</feature>
<evidence type="ECO:0000256" key="1">
    <source>
        <dbReference type="ARBA" id="ARBA00001974"/>
    </source>
</evidence>
<dbReference type="InterPro" id="IPR009075">
    <property type="entry name" value="AcylCo_DH/oxidase_C"/>
</dbReference>
<evidence type="ECO:0000259" key="7">
    <source>
        <dbReference type="Pfam" id="PF02771"/>
    </source>
</evidence>
<name>A0ABY1QQM7_9BURK</name>
<dbReference type="SUPFAM" id="SSF56645">
    <property type="entry name" value="Acyl-CoA dehydrogenase NM domain-like"/>
    <property type="match status" value="1"/>
</dbReference>
<proteinExistence type="inferred from homology"/>
<gene>
    <name evidence="8" type="ORF">SAMN06295970_12422</name>
</gene>
<dbReference type="Pfam" id="PF02771">
    <property type="entry name" value="Acyl-CoA_dh_N"/>
    <property type="match status" value="1"/>
</dbReference>
<feature type="domain" description="Acyl-CoA dehydrogenase/oxidase N-terminal" evidence="7">
    <location>
        <begin position="11"/>
        <end position="124"/>
    </location>
</feature>
<evidence type="ECO:0000259" key="6">
    <source>
        <dbReference type="Pfam" id="PF02770"/>
    </source>
</evidence>
<dbReference type="EMBL" id="FXUL01000024">
    <property type="protein sequence ID" value="SMP76316.1"/>
    <property type="molecule type" value="Genomic_DNA"/>
</dbReference>
<dbReference type="PANTHER" id="PTHR43884">
    <property type="entry name" value="ACYL-COA DEHYDROGENASE"/>
    <property type="match status" value="1"/>
</dbReference>
<evidence type="ECO:0000256" key="3">
    <source>
        <dbReference type="ARBA" id="ARBA00022630"/>
    </source>
</evidence>
<comment type="caution">
    <text evidence="8">The sequence shown here is derived from an EMBL/GenBank/DDBJ whole genome shotgun (WGS) entry which is preliminary data.</text>
</comment>
<keyword evidence="9" id="KW-1185">Reference proteome</keyword>
<protein>
    <submittedName>
        <fullName evidence="8">Acyl-CoA dehydrogenase</fullName>
    </submittedName>
</protein>
<dbReference type="InterPro" id="IPR046373">
    <property type="entry name" value="Acyl-CoA_Oxase/DH_mid-dom_sf"/>
</dbReference>
<comment type="cofactor">
    <cofactor evidence="1">
        <name>FAD</name>
        <dbReference type="ChEBI" id="CHEBI:57692"/>
    </cofactor>
</comment>
<reference evidence="8 9" key="1">
    <citation type="submission" date="2017-05" db="EMBL/GenBank/DDBJ databases">
        <authorList>
            <person name="Varghese N."/>
            <person name="Submissions S."/>
        </authorList>
    </citation>
    <scope>NUCLEOTIDE SEQUENCE [LARGE SCALE GENOMIC DNA]</scope>
    <source>
        <strain evidence="8 9">DSM 26001</strain>
    </source>
</reference>
<evidence type="ECO:0000313" key="9">
    <source>
        <dbReference type="Proteomes" id="UP001158049"/>
    </source>
</evidence>
<dbReference type="InterPro" id="IPR006091">
    <property type="entry name" value="Acyl-CoA_Oxase/DH_mid-dom"/>
</dbReference>
<dbReference type="Gene3D" id="1.10.540.10">
    <property type="entry name" value="Acyl-CoA dehydrogenase/oxidase, N-terminal domain"/>
    <property type="match status" value="1"/>
</dbReference>
<organism evidence="8 9">
    <name type="scientific">Noviherbaspirillum suwonense</name>
    <dbReference type="NCBI Taxonomy" id="1224511"/>
    <lineage>
        <taxon>Bacteria</taxon>
        <taxon>Pseudomonadati</taxon>
        <taxon>Pseudomonadota</taxon>
        <taxon>Betaproteobacteria</taxon>
        <taxon>Burkholderiales</taxon>
        <taxon>Oxalobacteraceae</taxon>
        <taxon>Noviherbaspirillum</taxon>
    </lineage>
</organism>
<evidence type="ECO:0000313" key="8">
    <source>
        <dbReference type="EMBL" id="SMP76316.1"/>
    </source>
</evidence>
<comment type="similarity">
    <text evidence="2">Belongs to the acyl-CoA dehydrogenase family.</text>
</comment>